<feature type="region of interest" description="Disordered" evidence="1">
    <location>
        <begin position="118"/>
        <end position="173"/>
    </location>
</feature>
<evidence type="ECO:0000256" key="1">
    <source>
        <dbReference type="SAM" id="MobiDB-lite"/>
    </source>
</evidence>
<evidence type="ECO:0000313" key="3">
    <source>
        <dbReference type="Proteomes" id="UP000245845"/>
    </source>
</evidence>
<evidence type="ECO:0000313" key="2">
    <source>
        <dbReference type="EMBL" id="PWJ27779.1"/>
    </source>
</evidence>
<comment type="caution">
    <text evidence="2">The sequence shown here is derived from an EMBL/GenBank/DDBJ whole genome shotgun (WGS) entry which is preliminary data.</text>
</comment>
<sequence>NMLQEYVLIPLDIYKESTHNKTINNKLEAWLSFLCDDSPERILEIVGKYPDFQEMYEEVYEICGNIEGVMDMFSKELLELDRNTVQYMIEEQQEQLDTLHKEVEEKRNELEEKWKELEEKKKEAEEKSREVAEKNKELEEKSQEVAEKNKELEEKKKEAEEKNKEVEKQRRLMEKERLEKEELKKEVEELRNIVKKLSEGKL</sequence>
<gene>
    <name evidence="2" type="ORF">A8806_111216</name>
</gene>
<organism evidence="2 3">
    <name type="scientific">Faecalicatena orotica</name>
    <dbReference type="NCBI Taxonomy" id="1544"/>
    <lineage>
        <taxon>Bacteria</taxon>
        <taxon>Bacillati</taxon>
        <taxon>Bacillota</taxon>
        <taxon>Clostridia</taxon>
        <taxon>Lachnospirales</taxon>
        <taxon>Lachnospiraceae</taxon>
        <taxon>Faecalicatena</taxon>
    </lineage>
</organism>
<dbReference type="AlphaFoldDB" id="A0A2Y9BII4"/>
<feature type="non-terminal residue" evidence="2">
    <location>
        <position position="1"/>
    </location>
</feature>
<proteinExistence type="predicted"/>
<dbReference type="Gene3D" id="1.10.287.2610">
    <property type="match status" value="1"/>
</dbReference>
<dbReference type="Proteomes" id="UP000245845">
    <property type="component" value="Unassembled WGS sequence"/>
</dbReference>
<name>A0A2Y9BII4_9FIRM</name>
<reference evidence="2 3" key="1">
    <citation type="submission" date="2018-05" db="EMBL/GenBank/DDBJ databases">
        <title>The Hungate 1000. A catalogue of reference genomes from the rumen microbiome.</title>
        <authorList>
            <person name="Kelly W."/>
        </authorList>
    </citation>
    <scope>NUCLEOTIDE SEQUENCE [LARGE SCALE GENOMIC DNA]</scope>
    <source>
        <strain evidence="2 3">NLAE-zl-C242</strain>
    </source>
</reference>
<accession>A0A2Y9BII4</accession>
<keyword evidence="3" id="KW-1185">Reference proteome</keyword>
<protein>
    <submittedName>
        <fullName evidence="2">Uncharacterized protein</fullName>
    </submittedName>
</protein>
<dbReference type="EMBL" id="QGDL01000011">
    <property type="protein sequence ID" value="PWJ27779.1"/>
    <property type="molecule type" value="Genomic_DNA"/>
</dbReference>